<dbReference type="Gene3D" id="1.10.287.3510">
    <property type="match status" value="1"/>
</dbReference>
<name>A0A2N7QDU4_9BACT</name>
<proteinExistence type="inferred from homology"/>
<gene>
    <name evidence="11" type="primary">nuoK</name>
    <name evidence="13" type="ORF">C0169_04265</name>
    <name evidence="12" type="ORF">C0190_04920</name>
</gene>
<comment type="caution">
    <text evidence="13">The sequence shown here is derived from an EMBL/GenBank/DDBJ whole genome shotgun (WGS) entry which is preliminary data.</text>
</comment>
<evidence type="ECO:0000313" key="15">
    <source>
        <dbReference type="Proteomes" id="UP000235619"/>
    </source>
</evidence>
<keyword evidence="4 11" id="KW-0813">Transport</keyword>
<evidence type="ECO:0000256" key="3">
    <source>
        <dbReference type="ARBA" id="ARBA00010519"/>
    </source>
</evidence>
<dbReference type="AlphaFoldDB" id="A0A2N7QDU4"/>
<comment type="subcellular location">
    <subcellularLocation>
        <location evidence="11">Cell membrane</location>
        <topology evidence="11">Multi-pass membrane protein</topology>
    </subcellularLocation>
    <subcellularLocation>
        <location evidence="2">Membrane</location>
        <topology evidence="2">Multi-pass membrane protein</topology>
    </subcellularLocation>
</comment>
<accession>A0A2N7QDU4</accession>
<evidence type="ECO:0000256" key="11">
    <source>
        <dbReference type="HAMAP-Rule" id="MF_01456"/>
    </source>
</evidence>
<dbReference type="NCBIfam" id="NF004320">
    <property type="entry name" value="PRK05715.1-2"/>
    <property type="match status" value="1"/>
</dbReference>
<dbReference type="HAMAP" id="MF_01456">
    <property type="entry name" value="NDH1_NuoK"/>
    <property type="match status" value="1"/>
</dbReference>
<evidence type="ECO:0000256" key="7">
    <source>
        <dbReference type="ARBA" id="ARBA00022719"/>
    </source>
</evidence>
<evidence type="ECO:0000256" key="10">
    <source>
        <dbReference type="ARBA" id="ARBA00023136"/>
    </source>
</evidence>
<evidence type="ECO:0000256" key="9">
    <source>
        <dbReference type="ARBA" id="ARBA00022989"/>
    </source>
</evidence>
<dbReference type="EMBL" id="PNJD01000255">
    <property type="protein sequence ID" value="PMP96763.1"/>
    <property type="molecule type" value="Genomic_DNA"/>
</dbReference>
<protein>
    <recommendedName>
        <fullName evidence="11">NADH-quinone oxidoreductase subunit K</fullName>
        <ecNumber evidence="11">7.1.1.-</ecNumber>
    </recommendedName>
    <alternativeName>
        <fullName evidence="11">NADH dehydrogenase I subunit K</fullName>
    </alternativeName>
    <alternativeName>
        <fullName evidence="11">NDH-1 subunit K</fullName>
    </alternativeName>
</protein>
<keyword evidence="11" id="KW-1003">Cell membrane</keyword>
<keyword evidence="9 11" id="KW-1133">Transmembrane helix</keyword>
<keyword evidence="8 11" id="KW-1278">Translocase</keyword>
<keyword evidence="5" id="KW-0997">Cell inner membrane</keyword>
<dbReference type="PANTHER" id="PTHR11434:SF16">
    <property type="entry name" value="NADH-UBIQUINONE OXIDOREDUCTASE CHAIN 4L"/>
    <property type="match status" value="1"/>
</dbReference>
<evidence type="ECO:0000256" key="8">
    <source>
        <dbReference type="ARBA" id="ARBA00022967"/>
    </source>
</evidence>
<feature type="transmembrane region" description="Helical" evidence="11">
    <location>
        <begin position="58"/>
        <end position="84"/>
    </location>
</feature>
<evidence type="ECO:0000313" key="12">
    <source>
        <dbReference type="EMBL" id="PMP66706.1"/>
    </source>
</evidence>
<evidence type="ECO:0000256" key="5">
    <source>
        <dbReference type="ARBA" id="ARBA00022519"/>
    </source>
</evidence>
<dbReference type="GO" id="GO:0005886">
    <property type="term" value="C:plasma membrane"/>
    <property type="evidence" value="ECO:0007669"/>
    <property type="project" value="UniProtKB-SubCell"/>
</dbReference>
<keyword evidence="11" id="KW-0520">NAD</keyword>
<sequence length="100" mass="11169">MPSLEQYIILSIILFLIGLFGFLSRRNLIVILISIEIMLNGLIVLFAAISHFTKDISGYIIVFFIIAMAAAEAAIGLSLVVLIYKRLRTVYSDEITNFKG</sequence>
<dbReference type="GO" id="GO:0050136">
    <property type="term" value="F:NADH dehydrogenase (quinone) (non-electrogenic) activity"/>
    <property type="evidence" value="ECO:0007669"/>
    <property type="project" value="UniProtKB-UniRule"/>
</dbReference>
<comment type="similarity">
    <text evidence="3 11">Belongs to the complex I subunit 4L family.</text>
</comment>
<comment type="subunit">
    <text evidence="11">NDH-1 is composed of 14 different subunits. Subunits NuoA, H, J, K, L, M, N constitute the membrane sector of the complex.</text>
</comment>
<reference evidence="14 15" key="1">
    <citation type="submission" date="2018-01" db="EMBL/GenBank/DDBJ databases">
        <title>Metagenomic assembled genomes from two thermal pools in the Uzon Caldera, Kamchatka, Russia.</title>
        <authorList>
            <person name="Wilkins L."/>
            <person name="Ettinger C."/>
        </authorList>
    </citation>
    <scope>NUCLEOTIDE SEQUENCE [LARGE SCALE GENOMIC DNA]</scope>
    <source>
        <strain evidence="13">ARK-04</strain>
        <strain evidence="12">ZAV-08</strain>
    </source>
</reference>
<evidence type="ECO:0000256" key="2">
    <source>
        <dbReference type="ARBA" id="ARBA00004141"/>
    </source>
</evidence>
<dbReference type="Proteomes" id="UP000235460">
    <property type="component" value="Unassembled WGS sequence"/>
</dbReference>
<comment type="function">
    <text evidence="1 11">NDH-1 shuttles electrons from NADH, via FMN and iron-sulfur (Fe-S) centers, to quinones in the respiratory chain. The immediate electron acceptor for the enzyme in this species is believed to be ubiquinone. Couples the redox reaction to proton translocation (for every two electrons transferred, four hydrogen ions are translocated across the cytoplasmic membrane), and thus conserves the redox energy in a proton gradient.</text>
</comment>
<feature type="transmembrane region" description="Helical" evidence="11">
    <location>
        <begin position="6"/>
        <end position="23"/>
    </location>
</feature>
<keyword evidence="11" id="KW-0830">Ubiquinone</keyword>
<evidence type="ECO:0000313" key="13">
    <source>
        <dbReference type="EMBL" id="PMP96763.1"/>
    </source>
</evidence>
<evidence type="ECO:0000256" key="1">
    <source>
        <dbReference type="ARBA" id="ARBA00002378"/>
    </source>
</evidence>
<organism evidence="13 15">
    <name type="scientific">Thermodesulfobacterium geofontis</name>
    <dbReference type="NCBI Taxonomy" id="1295609"/>
    <lineage>
        <taxon>Bacteria</taxon>
        <taxon>Pseudomonadati</taxon>
        <taxon>Thermodesulfobacteriota</taxon>
        <taxon>Thermodesulfobacteria</taxon>
        <taxon>Thermodesulfobacteriales</taxon>
        <taxon>Thermodesulfobacteriaceae</taxon>
        <taxon>Thermodesulfobacterium</taxon>
    </lineage>
</organism>
<feature type="transmembrane region" description="Helical" evidence="11">
    <location>
        <begin position="30"/>
        <end position="52"/>
    </location>
</feature>
<dbReference type="PANTHER" id="PTHR11434">
    <property type="entry name" value="NADH-UBIQUINONE OXIDOREDUCTASE SUBUNIT ND4L"/>
    <property type="match status" value="1"/>
</dbReference>
<dbReference type="GO" id="GO:0030964">
    <property type="term" value="C:NADH dehydrogenase complex"/>
    <property type="evidence" value="ECO:0007669"/>
    <property type="project" value="TreeGrafter"/>
</dbReference>
<dbReference type="EC" id="7.1.1.-" evidence="11"/>
<dbReference type="InterPro" id="IPR001133">
    <property type="entry name" value="NADH_UbQ_OxRdtase_chain4L/K"/>
</dbReference>
<evidence type="ECO:0000256" key="6">
    <source>
        <dbReference type="ARBA" id="ARBA00022692"/>
    </source>
</evidence>
<dbReference type="InterPro" id="IPR039428">
    <property type="entry name" value="NUOK/Mnh_C1-like"/>
</dbReference>
<dbReference type="GO" id="GO:0048038">
    <property type="term" value="F:quinone binding"/>
    <property type="evidence" value="ECO:0007669"/>
    <property type="project" value="UniProtKB-KW"/>
</dbReference>
<evidence type="ECO:0000313" key="14">
    <source>
        <dbReference type="Proteomes" id="UP000235460"/>
    </source>
</evidence>
<keyword evidence="6 11" id="KW-0812">Transmembrane</keyword>
<dbReference type="Proteomes" id="UP000235619">
    <property type="component" value="Unassembled WGS sequence"/>
</dbReference>
<dbReference type="Pfam" id="PF00420">
    <property type="entry name" value="Oxidored_q2"/>
    <property type="match status" value="1"/>
</dbReference>
<dbReference type="FunFam" id="1.10.287.3510:FF:000001">
    <property type="entry name" value="NADH-quinone oxidoreductase subunit K"/>
    <property type="match status" value="1"/>
</dbReference>
<dbReference type="EMBL" id="PNIK01000068">
    <property type="protein sequence ID" value="PMP66706.1"/>
    <property type="molecule type" value="Genomic_DNA"/>
</dbReference>
<dbReference type="GO" id="GO:0042773">
    <property type="term" value="P:ATP synthesis coupled electron transport"/>
    <property type="evidence" value="ECO:0007669"/>
    <property type="project" value="InterPro"/>
</dbReference>
<evidence type="ECO:0000256" key="4">
    <source>
        <dbReference type="ARBA" id="ARBA00022448"/>
    </source>
</evidence>
<keyword evidence="7 11" id="KW-0874">Quinone</keyword>
<comment type="catalytic activity">
    <reaction evidence="11">
        <text>a quinone + NADH + 5 H(+)(in) = a quinol + NAD(+) + 4 H(+)(out)</text>
        <dbReference type="Rhea" id="RHEA:57888"/>
        <dbReference type="ChEBI" id="CHEBI:15378"/>
        <dbReference type="ChEBI" id="CHEBI:24646"/>
        <dbReference type="ChEBI" id="CHEBI:57540"/>
        <dbReference type="ChEBI" id="CHEBI:57945"/>
        <dbReference type="ChEBI" id="CHEBI:132124"/>
    </reaction>
</comment>
<keyword evidence="10 11" id="KW-0472">Membrane</keyword>